<dbReference type="InterPro" id="IPR004868">
    <property type="entry name" value="DNA-dir_DNA_pol_B_mt/vir"/>
</dbReference>
<dbReference type="OMA" id="CCAMASK"/>
<dbReference type="Gene3D" id="3.30.420.10">
    <property type="entry name" value="Ribonuclease H-like superfamily/Ribonuclease H"/>
    <property type="match status" value="1"/>
</dbReference>
<keyword evidence="7" id="KW-0238">DNA-binding</keyword>
<organism evidence="12">
    <name type="scientific">Caenorhabditis remanei</name>
    <name type="common">Caenorhabditis vulgaris</name>
    <dbReference type="NCBI Taxonomy" id="31234"/>
    <lineage>
        <taxon>Eukaryota</taxon>
        <taxon>Metazoa</taxon>
        <taxon>Ecdysozoa</taxon>
        <taxon>Nematoda</taxon>
        <taxon>Chromadorea</taxon>
        <taxon>Rhabditida</taxon>
        <taxon>Rhabditina</taxon>
        <taxon>Rhabditomorpha</taxon>
        <taxon>Rhabditoidea</taxon>
        <taxon>Rhabditidae</taxon>
        <taxon>Peloderinae</taxon>
        <taxon>Caenorhabditis</taxon>
    </lineage>
</organism>
<gene>
    <name evidence="11" type="ORF">CRE_12953</name>
</gene>
<comment type="catalytic activity">
    <reaction evidence="8">
        <text>DNA(n) + a 2'-deoxyribonucleoside 5'-triphosphate = DNA(n+1) + diphosphate</text>
        <dbReference type="Rhea" id="RHEA:22508"/>
        <dbReference type="Rhea" id="RHEA-COMP:17339"/>
        <dbReference type="Rhea" id="RHEA-COMP:17340"/>
        <dbReference type="ChEBI" id="CHEBI:33019"/>
        <dbReference type="ChEBI" id="CHEBI:61560"/>
        <dbReference type="ChEBI" id="CHEBI:173112"/>
        <dbReference type="EC" id="2.7.7.7"/>
    </reaction>
</comment>
<dbReference type="InParanoid" id="E3N0Y5"/>
<evidence type="ECO:0000256" key="9">
    <source>
        <dbReference type="SAM" id="MobiDB-lite"/>
    </source>
</evidence>
<proteinExistence type="inferred from homology"/>
<dbReference type="PANTHER" id="PTHR33568:SF3">
    <property type="entry name" value="DNA-DIRECTED DNA POLYMERASE"/>
    <property type="match status" value="1"/>
</dbReference>
<evidence type="ECO:0000256" key="3">
    <source>
        <dbReference type="ARBA" id="ARBA00022679"/>
    </source>
</evidence>
<dbReference type="Gene3D" id="1.10.287.690">
    <property type="entry name" value="Helix hairpin bin"/>
    <property type="match status" value="1"/>
</dbReference>
<keyword evidence="5" id="KW-0235">DNA replication</keyword>
<feature type="region of interest" description="Disordered" evidence="9">
    <location>
        <begin position="1"/>
        <end position="53"/>
    </location>
</feature>
<reference evidence="11" key="1">
    <citation type="submission" date="2007-07" db="EMBL/GenBank/DDBJ databases">
        <title>PCAP assembly of the Caenorhabditis remanei genome.</title>
        <authorList>
            <consortium name="The Caenorhabditis remanei Sequencing Consortium"/>
            <person name="Wilson R.K."/>
        </authorList>
    </citation>
    <scope>NUCLEOTIDE SEQUENCE [LARGE SCALE GENOMIC DNA]</scope>
    <source>
        <strain evidence="11">PB4641</strain>
    </source>
</reference>
<comment type="similarity">
    <text evidence="1">Belongs to the DNA polymerase type-B family.</text>
</comment>
<evidence type="ECO:0000256" key="5">
    <source>
        <dbReference type="ARBA" id="ARBA00022705"/>
    </source>
</evidence>
<keyword evidence="4" id="KW-0548">Nucleotidyltransferase</keyword>
<name>E3N0Y5_CAERE</name>
<evidence type="ECO:0000256" key="6">
    <source>
        <dbReference type="ARBA" id="ARBA00022932"/>
    </source>
</evidence>
<dbReference type="Proteomes" id="UP000008281">
    <property type="component" value="Unassembled WGS sequence"/>
</dbReference>
<keyword evidence="12" id="KW-1185">Reference proteome</keyword>
<evidence type="ECO:0000256" key="8">
    <source>
        <dbReference type="ARBA" id="ARBA00049244"/>
    </source>
</evidence>
<dbReference type="InterPro" id="IPR023211">
    <property type="entry name" value="DNA_pol_palm_dom_sf"/>
</dbReference>
<feature type="domain" description="DNA-directed DNA polymerase family B mitochondria/virus" evidence="10">
    <location>
        <begin position="1146"/>
        <end position="1186"/>
    </location>
</feature>
<dbReference type="SUPFAM" id="SSF53098">
    <property type="entry name" value="Ribonuclease H-like"/>
    <property type="match status" value="1"/>
</dbReference>
<dbReference type="InterPro" id="IPR036397">
    <property type="entry name" value="RNaseH_sf"/>
</dbReference>
<evidence type="ECO:0000313" key="11">
    <source>
        <dbReference type="EMBL" id="EFO83130.1"/>
    </source>
</evidence>
<accession>E3N0Y5</accession>
<dbReference type="GO" id="GO:0003887">
    <property type="term" value="F:DNA-directed DNA polymerase activity"/>
    <property type="evidence" value="ECO:0007669"/>
    <property type="project" value="UniProtKB-KW"/>
</dbReference>
<dbReference type="EMBL" id="DS268507">
    <property type="protein sequence ID" value="EFO83130.1"/>
    <property type="molecule type" value="Genomic_DNA"/>
</dbReference>
<keyword evidence="6" id="KW-0239">DNA-directed DNA polymerase</keyword>
<feature type="domain" description="DNA-directed DNA polymerase family B mitochondria/virus" evidence="10">
    <location>
        <begin position="601"/>
        <end position="1115"/>
    </location>
</feature>
<keyword evidence="3" id="KW-0808">Transferase</keyword>
<evidence type="ECO:0000256" key="2">
    <source>
        <dbReference type="ARBA" id="ARBA00012417"/>
    </source>
</evidence>
<dbReference type="OrthoDB" id="5876545at2759"/>
<feature type="compositionally biased region" description="Low complexity" evidence="9">
    <location>
        <begin position="1"/>
        <end position="14"/>
    </location>
</feature>
<evidence type="ECO:0000256" key="4">
    <source>
        <dbReference type="ARBA" id="ARBA00022695"/>
    </source>
</evidence>
<dbReference type="GO" id="GO:0006260">
    <property type="term" value="P:DNA replication"/>
    <property type="evidence" value="ECO:0007669"/>
    <property type="project" value="UniProtKB-KW"/>
</dbReference>
<dbReference type="Pfam" id="PF03175">
    <property type="entry name" value="DNA_pol_B_2"/>
    <property type="match status" value="2"/>
</dbReference>
<protein>
    <recommendedName>
        <fullName evidence="2">DNA-directed DNA polymerase</fullName>
        <ecNumber evidence="2">2.7.7.7</ecNumber>
    </recommendedName>
</protein>
<dbReference type="SUPFAM" id="SSF56672">
    <property type="entry name" value="DNA/RNA polymerases"/>
    <property type="match status" value="1"/>
</dbReference>
<evidence type="ECO:0000313" key="12">
    <source>
        <dbReference type="Proteomes" id="UP000008281"/>
    </source>
</evidence>
<dbReference type="InterPro" id="IPR012337">
    <property type="entry name" value="RNaseH-like_sf"/>
</dbReference>
<dbReference type="GO" id="GO:0000166">
    <property type="term" value="F:nucleotide binding"/>
    <property type="evidence" value="ECO:0007669"/>
    <property type="project" value="InterPro"/>
</dbReference>
<dbReference type="GO" id="GO:0003677">
    <property type="term" value="F:DNA binding"/>
    <property type="evidence" value="ECO:0007669"/>
    <property type="project" value="UniProtKB-KW"/>
</dbReference>
<dbReference type="eggNOG" id="ENOG502QQ9V">
    <property type="taxonomic scope" value="Eukaryota"/>
</dbReference>
<evidence type="ECO:0000256" key="7">
    <source>
        <dbReference type="ARBA" id="ARBA00023125"/>
    </source>
</evidence>
<sequence length="1433" mass="165054">MWTPSSSPKGPSTSTHDEDELNYWLSENLSPIPTMSDDEDDDFWPPQAGSGRPIPPPEVEEFIPNMHFPTSEEIEYLDTFVQYKDATFEELNSRFLFRKLNDRLVKLDENGFELINLDKVDGSFEQHLAKLFDIFIRHMIEKAGGSLEKTRFWFELSHQSEVKQHFYLQHVKYANGTGHHLLNRIALHMQSNKEFKLDEHVYVSMFIFKDKDTRGGCRGEIPDRIKDLLKIKKKHTVLCDSHCLPISLILGKIQADMANLAKDSVERKQLYNMERTLTSDKPSTKSNQLVEAKKFLKQCGLDENVGLHDKNDLDKMAEHLADYQIVVFIGSGTKAIVKSPDFPHYNADAKKMISLLYHNNHYEMFNLANQSLAVDFYYCDNCCKIVEASIGKRQNHKRTCTSLCRSCGVINCPPPSRQDLDEKYKQRCDVCHVFFYSRACYEQHTQFNPSDARTPTNQCMRYYYCETCCKKVSRNHECGKMWCSVCCAMASKNHNCCHALPSRKQRDACLKKQENCRYFVYDFETIVVSQSTLPIARSTSQGPAHKANVVCGQFMCHRCVGKDFCNYCQGQVQFTYADEEKQGPVVRQFANFILTDPRFDNCILLAHNGGKYDHSFIIAELVEMTGTTPELLMNGNQIIFAEMVLPGKKKIIFKDTLQYLPMALSQMPKAFGFEEMTKGTFPYMFNHPDHYHKEWPTLPDRGYYEPDLMKPAVKEKFNVWYEENYNTPFNFDKEILKYCEDDVKILAKAVSKYLEICTGIFNNWNPIIQTNTLAGFVMFMMKFEHFQEGVVGYIPENGFRGEGRSNSVFALKYLQWLNELDPALRIRHALNGGEKIIKGDSGCYYVDGYSKTHDRVYEVSINGCMWHGCPDCFPARDQKCPCRPEFTFEELYMHTMDRQKDIESHGYKVTAIWECQIRRELKASKEMRTFFEHCRHTHNLVPRESMFGGRTQPFQAYANADENHTIEYLDYCSLYPWTNMKGAFYPKGQPKVIRSDFEKVVAEKPLSYRGLVFCDVLPPLNLEFGVLPFRAGNKLLFPLCRTCAIQSNGKRCTHNEEKQRYLTGSWVTEELNLAIEMGYKVKRIHEVWHWDDSKWFKGGFFESFLAPLLKLKHEASGWPRPDMSDEEKQKHIDAIFENDGVRICAENVKNNPALRQLAKLFLNSAWGKFAQNPQKTEIKMFHIQDSDGIFAFFNQALYEPTGLVEFGANHVIVSREPLKEGLVGAKFTNIVYGSITTAIARLRLFEAMRLVGQENLIYCDTDSVIFKQKIGEDPLKELKGDGLGMLTDEIPAGTRITEVVTVAPKCYALKMENEIGKVSYTIKSKGMTLNCATMEHVSFEKMKKMVSFYNFFSKIKCPTLQMEDYVAGVNVTPLYGTKMSMKRPAKRPLGEMTSSILTKRMRPVTDKGVLADGWTLPYGCLDSDTQLVENYPH</sequence>
<dbReference type="GO" id="GO:0042575">
    <property type="term" value="C:DNA polymerase complex"/>
    <property type="evidence" value="ECO:0007669"/>
    <property type="project" value="UniProtKB-ARBA"/>
</dbReference>
<dbReference type="STRING" id="31234.E3N0Y5"/>
<evidence type="ECO:0000259" key="10">
    <source>
        <dbReference type="Pfam" id="PF03175"/>
    </source>
</evidence>
<dbReference type="Gene3D" id="3.90.1600.10">
    <property type="entry name" value="Palm domain of DNA polymerase"/>
    <property type="match status" value="1"/>
</dbReference>
<dbReference type="Gene3D" id="3.40.960.10">
    <property type="entry name" value="VSR Endonuclease"/>
    <property type="match status" value="1"/>
</dbReference>
<dbReference type="PANTHER" id="PTHR33568">
    <property type="entry name" value="DNA POLYMERASE"/>
    <property type="match status" value="1"/>
</dbReference>
<dbReference type="InterPro" id="IPR043502">
    <property type="entry name" value="DNA/RNA_pol_sf"/>
</dbReference>
<dbReference type="HOGENOM" id="CLU_001474_0_0_1"/>
<dbReference type="EC" id="2.7.7.7" evidence="2"/>
<evidence type="ECO:0000256" key="1">
    <source>
        <dbReference type="ARBA" id="ARBA00005755"/>
    </source>
</evidence>